<comment type="caution">
    <text evidence="1">The sequence shown here is derived from an EMBL/GenBank/DDBJ whole genome shotgun (WGS) entry which is preliminary data.</text>
</comment>
<dbReference type="Proteomes" id="UP000831701">
    <property type="component" value="Chromosome 17"/>
</dbReference>
<name>A0ACB8VVY8_9TELE</name>
<accession>A0ACB8VVY8</accession>
<proteinExistence type="predicted"/>
<reference evidence="1" key="1">
    <citation type="submission" date="2022-04" db="EMBL/GenBank/DDBJ databases">
        <title>Jade perch genome.</title>
        <authorList>
            <person name="Chao B."/>
        </authorList>
    </citation>
    <scope>NUCLEOTIDE SEQUENCE</scope>
    <source>
        <strain evidence="1">CB-2022</strain>
    </source>
</reference>
<evidence type="ECO:0000313" key="1">
    <source>
        <dbReference type="EMBL" id="KAI3359368.1"/>
    </source>
</evidence>
<organism evidence="1 2">
    <name type="scientific">Scortum barcoo</name>
    <name type="common">barcoo grunter</name>
    <dbReference type="NCBI Taxonomy" id="214431"/>
    <lineage>
        <taxon>Eukaryota</taxon>
        <taxon>Metazoa</taxon>
        <taxon>Chordata</taxon>
        <taxon>Craniata</taxon>
        <taxon>Vertebrata</taxon>
        <taxon>Euteleostomi</taxon>
        <taxon>Actinopterygii</taxon>
        <taxon>Neopterygii</taxon>
        <taxon>Teleostei</taxon>
        <taxon>Neoteleostei</taxon>
        <taxon>Acanthomorphata</taxon>
        <taxon>Eupercaria</taxon>
        <taxon>Centrarchiformes</taxon>
        <taxon>Terapontoidei</taxon>
        <taxon>Terapontidae</taxon>
        <taxon>Scortum</taxon>
    </lineage>
</organism>
<sequence>MFYQEDLEECGLDVTEAMLYSGVCTQIFKRENTEVLEAFLGKDWRYKDSDSSLDVFLMRTMKKSLKSQNGHLDLFVRFFHGLSIESNQRLFGGLLGHTGNSPEIIQRAINNLKEINSDMSSLLTEASTSSTVWWR</sequence>
<evidence type="ECO:0000313" key="2">
    <source>
        <dbReference type="Proteomes" id="UP000831701"/>
    </source>
</evidence>
<keyword evidence="2" id="KW-1185">Reference proteome</keyword>
<gene>
    <name evidence="1" type="ORF">L3Q82_002869</name>
</gene>
<protein>
    <submittedName>
        <fullName evidence="1">Uncharacterized protein</fullName>
    </submittedName>
</protein>
<dbReference type="EMBL" id="CM041547">
    <property type="protein sequence ID" value="KAI3359368.1"/>
    <property type="molecule type" value="Genomic_DNA"/>
</dbReference>